<reference evidence="5 6" key="1">
    <citation type="submission" date="2016-08" db="EMBL/GenBank/DDBJ databases">
        <title>Hymenobacter coccineus sp. nov., Hymenobacter lapidarius sp. nov. and Hymenobacter glacialis sp. nov., isolated from Antarctic soil.</title>
        <authorList>
            <person name="Sedlacek I."/>
            <person name="Kralova S."/>
            <person name="Kyrova K."/>
            <person name="Maslanova I."/>
            <person name="Stankova E."/>
            <person name="Vrbovska V."/>
            <person name="Nemec M."/>
            <person name="Bartak M."/>
            <person name="Svec P."/>
            <person name="Busse H.-J."/>
            <person name="Pantucek R."/>
        </authorList>
    </citation>
    <scope>NUCLEOTIDE SEQUENCE [LARGE SCALE GENOMIC DNA]</scope>
    <source>
        <strain evidence="5 6">CCM 8648</strain>
    </source>
</reference>
<dbReference type="InterPro" id="IPR001845">
    <property type="entry name" value="HTH_ArsR_DNA-bd_dom"/>
</dbReference>
<keyword evidence="2" id="KW-0238">DNA-binding</keyword>
<gene>
    <name evidence="5" type="ORF">BEN48_03385</name>
</gene>
<dbReference type="PRINTS" id="PR00778">
    <property type="entry name" value="HTHARSR"/>
</dbReference>
<dbReference type="Gene3D" id="1.10.10.10">
    <property type="entry name" value="Winged helix-like DNA-binding domain superfamily/Winged helix DNA-binding domain"/>
    <property type="match status" value="1"/>
</dbReference>
<dbReference type="SUPFAM" id="SSF46785">
    <property type="entry name" value="Winged helix' DNA-binding domain"/>
    <property type="match status" value="1"/>
</dbReference>
<dbReference type="AlphaFoldDB" id="A0A1G1SYX8"/>
<evidence type="ECO:0000256" key="2">
    <source>
        <dbReference type="ARBA" id="ARBA00023125"/>
    </source>
</evidence>
<dbReference type="PROSITE" id="PS50987">
    <property type="entry name" value="HTH_ARSR_2"/>
    <property type="match status" value="1"/>
</dbReference>
<dbReference type="STRING" id="1908236.BEN48_03385"/>
<dbReference type="GO" id="GO:0003700">
    <property type="term" value="F:DNA-binding transcription factor activity"/>
    <property type="evidence" value="ECO:0007669"/>
    <property type="project" value="InterPro"/>
</dbReference>
<dbReference type="RefSeq" id="WP_070735277.1">
    <property type="nucleotide sequence ID" value="NZ_MDZC01000079.1"/>
</dbReference>
<dbReference type="Pfam" id="PF01022">
    <property type="entry name" value="HTH_5"/>
    <property type="match status" value="1"/>
</dbReference>
<accession>A0A1G1SYX8</accession>
<keyword evidence="3" id="KW-0804">Transcription</keyword>
<evidence type="ECO:0000256" key="3">
    <source>
        <dbReference type="ARBA" id="ARBA00023163"/>
    </source>
</evidence>
<evidence type="ECO:0000313" key="5">
    <source>
        <dbReference type="EMBL" id="OGX83820.1"/>
    </source>
</evidence>
<comment type="caution">
    <text evidence="5">The sequence shown here is derived from an EMBL/GenBank/DDBJ whole genome shotgun (WGS) entry which is preliminary data.</text>
</comment>
<dbReference type="NCBIfam" id="NF033788">
    <property type="entry name" value="HTH_metalloreg"/>
    <property type="match status" value="1"/>
</dbReference>
<dbReference type="InterPro" id="IPR036388">
    <property type="entry name" value="WH-like_DNA-bd_sf"/>
</dbReference>
<keyword evidence="1" id="KW-0805">Transcription regulation</keyword>
<evidence type="ECO:0000313" key="6">
    <source>
        <dbReference type="Proteomes" id="UP000177791"/>
    </source>
</evidence>
<protein>
    <submittedName>
        <fullName evidence="5">Transcriptional regulator</fullName>
    </submittedName>
</protein>
<dbReference type="GO" id="GO:0003677">
    <property type="term" value="F:DNA binding"/>
    <property type="evidence" value="ECO:0007669"/>
    <property type="project" value="UniProtKB-KW"/>
</dbReference>
<dbReference type="InterPro" id="IPR051081">
    <property type="entry name" value="HTH_MetalResp_TranReg"/>
</dbReference>
<dbReference type="SMART" id="SM00418">
    <property type="entry name" value="HTH_ARSR"/>
    <property type="match status" value="1"/>
</dbReference>
<evidence type="ECO:0000256" key="1">
    <source>
        <dbReference type="ARBA" id="ARBA00023015"/>
    </source>
</evidence>
<dbReference type="InterPro" id="IPR011991">
    <property type="entry name" value="ArsR-like_HTH"/>
</dbReference>
<dbReference type="OrthoDB" id="9800049at2"/>
<name>A0A1G1SYX8_9BACT</name>
<sequence length="111" mass="11868">MALHKRDQFTSSEQQLAVIAKALGHPARIAILQLLAQRQSCVCGELVTELPIAQSTVSQHLKELKAAGLVQGEVDGPRVCYCIDRAGWARARHLLSGLLADLPEPAAACAC</sequence>
<feature type="domain" description="HTH arsR-type" evidence="4">
    <location>
        <begin position="8"/>
        <end position="106"/>
    </location>
</feature>
<dbReference type="CDD" id="cd00090">
    <property type="entry name" value="HTH_ARSR"/>
    <property type="match status" value="1"/>
</dbReference>
<dbReference type="Proteomes" id="UP000177791">
    <property type="component" value="Unassembled WGS sequence"/>
</dbReference>
<keyword evidence="6" id="KW-1185">Reference proteome</keyword>
<dbReference type="PANTHER" id="PTHR33154:SF15">
    <property type="entry name" value="REGULATORY PROTEIN ARSR"/>
    <property type="match status" value="1"/>
</dbReference>
<dbReference type="EMBL" id="MDZC01000079">
    <property type="protein sequence ID" value="OGX83820.1"/>
    <property type="molecule type" value="Genomic_DNA"/>
</dbReference>
<proteinExistence type="predicted"/>
<dbReference type="InterPro" id="IPR036390">
    <property type="entry name" value="WH_DNA-bd_sf"/>
</dbReference>
<evidence type="ECO:0000259" key="4">
    <source>
        <dbReference type="PROSITE" id="PS50987"/>
    </source>
</evidence>
<dbReference type="PANTHER" id="PTHR33154">
    <property type="entry name" value="TRANSCRIPTIONAL REGULATOR, ARSR FAMILY"/>
    <property type="match status" value="1"/>
</dbReference>
<organism evidence="5 6">
    <name type="scientific">Hymenobacter glacialis</name>
    <dbReference type="NCBI Taxonomy" id="1908236"/>
    <lineage>
        <taxon>Bacteria</taxon>
        <taxon>Pseudomonadati</taxon>
        <taxon>Bacteroidota</taxon>
        <taxon>Cytophagia</taxon>
        <taxon>Cytophagales</taxon>
        <taxon>Hymenobacteraceae</taxon>
        <taxon>Hymenobacter</taxon>
    </lineage>
</organism>